<name>A0A0U4Y741_9PROT</name>
<dbReference type="Gene3D" id="2.40.30.170">
    <property type="match status" value="1"/>
</dbReference>
<feature type="domain" description="Multidrug resistance protein MdtA-like C-terminal permuted SH3" evidence="5">
    <location>
        <begin position="369"/>
        <end position="427"/>
    </location>
</feature>
<reference evidence="7" key="1">
    <citation type="submission" date="2014-09" db="EMBL/GenBank/DDBJ databases">
        <authorList>
            <person name="Illeghems K.G."/>
        </authorList>
    </citation>
    <scope>NUCLEOTIDE SEQUENCE [LARGE SCALE GENOMIC DNA]</scope>
    <source>
        <strain evidence="7">108B</strain>
    </source>
</reference>
<organism evidence="6 7">
    <name type="scientific">Acetobacter senegalensis</name>
    <dbReference type="NCBI Taxonomy" id="446692"/>
    <lineage>
        <taxon>Bacteria</taxon>
        <taxon>Pseudomonadati</taxon>
        <taxon>Pseudomonadota</taxon>
        <taxon>Alphaproteobacteria</taxon>
        <taxon>Acetobacterales</taxon>
        <taxon>Acetobacteraceae</taxon>
        <taxon>Acetobacter</taxon>
    </lineage>
</organism>
<dbReference type="GeneID" id="34784435"/>
<protein>
    <submittedName>
        <fullName evidence="6">RND family efflux transporter MFP subunit</fullName>
    </submittedName>
</protein>
<dbReference type="GO" id="GO:0030313">
    <property type="term" value="C:cell envelope"/>
    <property type="evidence" value="ECO:0007669"/>
    <property type="project" value="UniProtKB-SubCell"/>
</dbReference>
<evidence type="ECO:0000256" key="4">
    <source>
        <dbReference type="SAM" id="MobiDB-lite"/>
    </source>
</evidence>
<dbReference type="InterPro" id="IPR058627">
    <property type="entry name" value="MdtA-like_C"/>
</dbReference>
<dbReference type="GO" id="GO:0022857">
    <property type="term" value="F:transmembrane transporter activity"/>
    <property type="evidence" value="ECO:0007669"/>
    <property type="project" value="InterPro"/>
</dbReference>
<comment type="similarity">
    <text evidence="2">Belongs to the membrane fusion protein (MFP) (TC 8.A.1) family.</text>
</comment>
<dbReference type="InterPro" id="IPR050465">
    <property type="entry name" value="UPF0194_transport"/>
</dbReference>
<accession>A0A0U4Y741</accession>
<dbReference type="Gene3D" id="2.40.50.100">
    <property type="match status" value="1"/>
</dbReference>
<dbReference type="InterPro" id="IPR006143">
    <property type="entry name" value="RND_pump_MFP"/>
</dbReference>
<evidence type="ECO:0000313" key="7">
    <source>
        <dbReference type="Proteomes" id="UP000056109"/>
    </source>
</evidence>
<dbReference type="PANTHER" id="PTHR32347">
    <property type="entry name" value="EFFLUX SYSTEM COMPONENT YKNX-RELATED"/>
    <property type="match status" value="1"/>
</dbReference>
<keyword evidence="3" id="KW-0175">Coiled coil</keyword>
<dbReference type="PANTHER" id="PTHR32347:SF23">
    <property type="entry name" value="BLL5650 PROTEIN"/>
    <property type="match status" value="1"/>
</dbReference>
<dbReference type="PATRIC" id="fig|446692.3.peg.3702"/>
<dbReference type="Gene3D" id="2.40.420.20">
    <property type="match status" value="1"/>
</dbReference>
<dbReference type="GO" id="GO:0016020">
    <property type="term" value="C:membrane"/>
    <property type="evidence" value="ECO:0007669"/>
    <property type="project" value="InterPro"/>
</dbReference>
<feature type="region of interest" description="Disordered" evidence="4">
    <location>
        <begin position="1"/>
        <end position="23"/>
    </location>
</feature>
<evidence type="ECO:0000256" key="3">
    <source>
        <dbReference type="ARBA" id="ARBA00023054"/>
    </source>
</evidence>
<dbReference type="Gene3D" id="1.10.287.470">
    <property type="entry name" value="Helix hairpin bin"/>
    <property type="match status" value="1"/>
</dbReference>
<dbReference type="Proteomes" id="UP000056109">
    <property type="component" value="Chromosome I"/>
</dbReference>
<evidence type="ECO:0000259" key="5">
    <source>
        <dbReference type="Pfam" id="PF25967"/>
    </source>
</evidence>
<dbReference type="AlphaFoldDB" id="A0A0U4Y741"/>
<evidence type="ECO:0000313" key="6">
    <source>
        <dbReference type="EMBL" id="CEF42718.1"/>
    </source>
</evidence>
<keyword evidence="7" id="KW-1185">Reference proteome</keyword>
<dbReference type="RefSeq" id="WP_231948282.1">
    <property type="nucleotide sequence ID" value="NZ_LN606600.1"/>
</dbReference>
<gene>
    <name evidence="6" type="ORF">ASN_3487</name>
</gene>
<dbReference type="Pfam" id="PF25967">
    <property type="entry name" value="RND-MFP_C"/>
    <property type="match status" value="1"/>
</dbReference>
<evidence type="ECO:0000256" key="1">
    <source>
        <dbReference type="ARBA" id="ARBA00004196"/>
    </source>
</evidence>
<dbReference type="NCBIfam" id="TIGR01730">
    <property type="entry name" value="RND_mfp"/>
    <property type="match status" value="1"/>
</dbReference>
<sequence>MDQSIPDNPVTAETPRAIPGAGMDRAVRPSRQKLLFRRALRYGTPIAMALFVWVGWRLIPASGTLSVPQTQLSIATVHSAPFLDYLPVRATVAPLNVTFIDAIQGGEVSEVVAKDGALLEKGNVLARLTNPQLQLDVTSRKAQIASQLGAVSAQRLTLQQTRTTEETQLAEARYNLLKARRELSIREQLRGQGFESDANVQSYRDEADYYAQRLKRLEGALVQDVKVADRQGLEIDEEAQRLRSNLDVVEASLDALVLRAPLSGRLTNFELQPGQSLKAGDKIGQIDSEGLYRLDADIDEFYLGRVAVGERADADLGDTKIALTVSRVHPQVTNGQFRAELTFDKPPPTGLRRGESIDLRITLGETHRALVLPNSAWLEASGGSSTFVVALNGRTADRVSITSGRRNPDQVEITDGLHEGDQVIVSSYNSYKNFNHLAIK</sequence>
<dbReference type="KEGG" id="asz:ASN_3487"/>
<comment type="subcellular location">
    <subcellularLocation>
        <location evidence="1">Cell envelope</location>
    </subcellularLocation>
</comment>
<proteinExistence type="inferred from homology"/>
<dbReference type="EMBL" id="LN606600">
    <property type="protein sequence ID" value="CEF42718.1"/>
    <property type="molecule type" value="Genomic_DNA"/>
</dbReference>
<evidence type="ECO:0000256" key="2">
    <source>
        <dbReference type="ARBA" id="ARBA00009477"/>
    </source>
</evidence>